<feature type="region of interest" description="Disordered" evidence="7">
    <location>
        <begin position="1"/>
        <end position="29"/>
    </location>
</feature>
<dbReference type="OrthoDB" id="269822at2759"/>
<dbReference type="Proteomes" id="UP000192596">
    <property type="component" value="Unassembled WGS sequence"/>
</dbReference>
<feature type="compositionally biased region" description="Polar residues" evidence="7">
    <location>
        <begin position="615"/>
        <end position="629"/>
    </location>
</feature>
<feature type="compositionally biased region" description="Polar residues" evidence="7">
    <location>
        <begin position="561"/>
        <end position="571"/>
    </location>
</feature>
<dbReference type="InterPro" id="IPR035892">
    <property type="entry name" value="C2_domain_sf"/>
</dbReference>
<keyword evidence="2 6" id="KW-0378">Hydrolase</keyword>
<dbReference type="Gene3D" id="3.20.20.190">
    <property type="entry name" value="Phosphatidylinositol (PI) phosphodiesterase"/>
    <property type="match status" value="2"/>
</dbReference>
<dbReference type="Pfam" id="PF00168">
    <property type="entry name" value="C2"/>
    <property type="match status" value="2"/>
</dbReference>
<dbReference type="PROSITE" id="PS50004">
    <property type="entry name" value="C2"/>
    <property type="match status" value="1"/>
</dbReference>
<dbReference type="CDD" id="cd16207">
    <property type="entry name" value="EFh_ScPlc1p_like"/>
    <property type="match status" value="1"/>
</dbReference>
<feature type="region of interest" description="Disordered" evidence="7">
    <location>
        <begin position="969"/>
        <end position="1024"/>
    </location>
</feature>
<sequence>MNLAFPAHMPPQDGSNGTSPTADKSEVSSAQIAGPIKPFINTAVAMTVTPASAAGANSAASSARSNCEPLPPTKETEVSPISRSDGLGISLPRPSNASSVLSGFEGGIAPAIHAVLEQGTWCDKVSANKTKRIKIWLDTNAARVCWHPTNSAKSFFIDDVREIRVGADARNARDDAQVQPEDENRMISIIYQGLTRSKGSHMKYMHLRTPDAYITNLWVEALDQVTRERTAIMNALSSSTDKSEVSITMAWNQAMSRKTADQPAAFTLEDARRLCRQLEINCTPGTVKTHFDWINPERTGQLSRSQFKDFVNSFKERKDIQHEWRNLTMGTDREIDEPQFLDFLRMIQKIDVAKDVAHWSTVFDKFAKAVPAGSQTSLEQTPRVKKIMNAQGFKNFLTSSWNAPLKLSKGDEVLDRPINEYFISSSHNTYLLGRQVAGSSSVEGYVAALVKGCRCIEIDCWDGDDGRPVVTHGRTMTTRIAFADCVSVISRYAFHSTPYPLIISLEVHCSAEQQQVMVDLMLKHWADELCTEPIMSNSINLPSPEELKNKILIKVKASEESGYSQGATDTPTSQTRSRSLSSALANAGISDSSYMTLSPRVASPPGASPLDHMANGTSTPRGSTMTMTPSVSSDDSDEVAAALERSAKRRNTSKIIPELGALGVYAQGIKYAGFTAQNAKTYNHVFSFAENTFIKRCTDATDSKAMLEKHNMRHLMRVYPGARRIDSSNFNPLQAWRRGVQMAALNWQTYDIHMQMNQAMFAAGSDRLGYVLKPEELRHAKHLPIADILADGLEHKEKKGKKLVKFDVNVISAQRLPRPRNTSTEGGMNPYVEVEMYCADEKSLDTARGEGGTNASARDGMLGIGSPLRHRTRIIEGNGFDPQFNTRLALSVQTKHQSLIFVRWTVWNSPEANSTSTNNTLLATFTAKLDSLQQGLRHIPLFNPNGEQYRDAKLFVKIHKEAPVALSSDDYTRQLPDLSGSPRPEPPRTGRTWPRFGIFSRSTSERRRREQLADPRGSLSRTSSIERTFLSDVR</sequence>
<evidence type="ECO:0000259" key="9">
    <source>
        <dbReference type="PROSITE" id="PS50008"/>
    </source>
</evidence>
<feature type="region of interest" description="Disordered" evidence="7">
    <location>
        <begin position="60"/>
        <end position="89"/>
    </location>
</feature>
<dbReference type="EC" id="3.1.4.11" evidence="1 6"/>
<comment type="catalytic activity">
    <reaction evidence="6">
        <text>a 1,2-diacyl-sn-glycero-3-phospho-(1D-myo-inositol-4,5-bisphosphate) + H2O = 1D-myo-inositol 1,4,5-trisphosphate + a 1,2-diacyl-sn-glycerol + H(+)</text>
        <dbReference type="Rhea" id="RHEA:33179"/>
        <dbReference type="ChEBI" id="CHEBI:15377"/>
        <dbReference type="ChEBI" id="CHEBI:15378"/>
        <dbReference type="ChEBI" id="CHEBI:17815"/>
        <dbReference type="ChEBI" id="CHEBI:58456"/>
        <dbReference type="ChEBI" id="CHEBI:203600"/>
        <dbReference type="EC" id="3.1.4.11"/>
    </reaction>
</comment>
<evidence type="ECO:0000256" key="7">
    <source>
        <dbReference type="SAM" id="MobiDB-lite"/>
    </source>
</evidence>
<dbReference type="SUPFAM" id="SSF51695">
    <property type="entry name" value="PLC-like phosphodiesterases"/>
    <property type="match status" value="1"/>
</dbReference>
<keyword evidence="4 6" id="KW-0443">Lipid metabolism</keyword>
<feature type="compositionally biased region" description="Polar residues" evidence="7">
    <location>
        <begin position="13"/>
        <end position="29"/>
    </location>
</feature>
<dbReference type="CDD" id="cd00275">
    <property type="entry name" value="C2_PLC_like"/>
    <property type="match status" value="1"/>
</dbReference>
<dbReference type="PANTHER" id="PTHR10336:SF36">
    <property type="entry name" value="1-PHOSPHATIDYLINOSITOL 4,5-BISPHOSPHATE PHOSPHODIESTERASE BETA-4"/>
    <property type="match status" value="1"/>
</dbReference>
<dbReference type="InParanoid" id="A0A1V8TF44"/>
<keyword evidence="5" id="KW-0807">Transducer</keyword>
<dbReference type="Pfam" id="PF00387">
    <property type="entry name" value="PI-PLC-Y"/>
    <property type="match status" value="1"/>
</dbReference>
<evidence type="ECO:0000256" key="6">
    <source>
        <dbReference type="RuleBase" id="RU361133"/>
    </source>
</evidence>
<dbReference type="Pfam" id="PF00388">
    <property type="entry name" value="PI-PLC-X"/>
    <property type="match status" value="1"/>
</dbReference>
<dbReference type="SMART" id="SM00148">
    <property type="entry name" value="PLCXc"/>
    <property type="match status" value="1"/>
</dbReference>
<dbReference type="PROSITE" id="PS50007">
    <property type="entry name" value="PIPLC_X_DOMAIN"/>
    <property type="match status" value="1"/>
</dbReference>
<feature type="compositionally biased region" description="Basic and acidic residues" evidence="7">
    <location>
        <begin position="1003"/>
        <end position="1013"/>
    </location>
</feature>
<comment type="caution">
    <text evidence="10">The sequence shown here is derived from an EMBL/GenBank/DDBJ whole genome shotgun (WGS) entry which is preliminary data.</text>
</comment>
<dbReference type="EMBL" id="NAJO01000009">
    <property type="protein sequence ID" value="OQO09999.1"/>
    <property type="molecule type" value="Genomic_DNA"/>
</dbReference>
<dbReference type="InterPro" id="IPR011992">
    <property type="entry name" value="EF-hand-dom_pair"/>
</dbReference>
<dbReference type="InterPro" id="IPR001192">
    <property type="entry name" value="PI-PLC_fam"/>
</dbReference>
<keyword evidence="11" id="KW-1185">Reference proteome</keyword>
<keyword evidence="3 6" id="KW-0442">Lipid degradation</keyword>
<dbReference type="SUPFAM" id="SSF47473">
    <property type="entry name" value="EF-hand"/>
    <property type="match status" value="1"/>
</dbReference>
<evidence type="ECO:0000256" key="4">
    <source>
        <dbReference type="ARBA" id="ARBA00023098"/>
    </source>
</evidence>
<dbReference type="Gene3D" id="2.30.29.30">
    <property type="entry name" value="Pleckstrin-homology domain (PH domain)/Phosphotyrosine-binding domain (PTB)"/>
    <property type="match status" value="1"/>
</dbReference>
<dbReference type="InterPro" id="IPR011993">
    <property type="entry name" value="PH-like_dom_sf"/>
</dbReference>
<evidence type="ECO:0000256" key="1">
    <source>
        <dbReference type="ARBA" id="ARBA00012368"/>
    </source>
</evidence>
<evidence type="ECO:0000313" key="10">
    <source>
        <dbReference type="EMBL" id="OQO09999.1"/>
    </source>
</evidence>
<evidence type="ECO:0000256" key="2">
    <source>
        <dbReference type="ARBA" id="ARBA00022801"/>
    </source>
</evidence>
<feature type="compositionally biased region" description="Low complexity" evidence="7">
    <location>
        <begin position="572"/>
        <end position="582"/>
    </location>
</feature>
<dbReference type="AlphaFoldDB" id="A0A1V8TF44"/>
<protein>
    <recommendedName>
        <fullName evidence="1 6">Phosphoinositide phospholipase C</fullName>
        <ecNumber evidence="1 6">3.1.4.11</ecNumber>
    </recommendedName>
</protein>
<dbReference type="SUPFAM" id="SSF50729">
    <property type="entry name" value="PH domain-like"/>
    <property type="match status" value="1"/>
</dbReference>
<gene>
    <name evidence="10" type="ORF">B0A48_04354</name>
</gene>
<feature type="region of interest" description="Disordered" evidence="7">
    <location>
        <begin position="560"/>
        <end position="582"/>
    </location>
</feature>
<dbReference type="InterPro" id="IPR000909">
    <property type="entry name" value="PLipase_C_PInositol-sp_X_dom"/>
</dbReference>
<evidence type="ECO:0000256" key="5">
    <source>
        <dbReference type="ARBA" id="ARBA00023224"/>
    </source>
</evidence>
<dbReference type="FunFam" id="3.20.20.190:FF:000049">
    <property type="entry name" value="Phosphoinositide phospholipase C"/>
    <property type="match status" value="1"/>
</dbReference>
<evidence type="ECO:0000259" key="8">
    <source>
        <dbReference type="PROSITE" id="PS50004"/>
    </source>
</evidence>
<feature type="domain" description="C2" evidence="8">
    <location>
        <begin position="784"/>
        <end position="943"/>
    </location>
</feature>
<dbReference type="CDD" id="cd08598">
    <property type="entry name" value="PI-PLC1c_yeast"/>
    <property type="match status" value="1"/>
</dbReference>
<feature type="region of interest" description="Disordered" evidence="7">
    <location>
        <begin position="595"/>
        <end position="640"/>
    </location>
</feature>
<feature type="domain" description="PI-PLC Y-box" evidence="9">
    <location>
        <begin position="659"/>
        <end position="778"/>
    </location>
</feature>
<name>A0A1V8TF44_9PEZI</name>
<dbReference type="GO" id="GO:0048015">
    <property type="term" value="P:phosphatidylinositol-mediated signaling"/>
    <property type="evidence" value="ECO:0007669"/>
    <property type="project" value="TreeGrafter"/>
</dbReference>
<dbReference type="PRINTS" id="PR00390">
    <property type="entry name" value="PHPHLIPASEC"/>
</dbReference>
<dbReference type="PANTHER" id="PTHR10336">
    <property type="entry name" value="PHOSPHOINOSITIDE-SPECIFIC PHOSPHOLIPASE C FAMILY PROTEIN"/>
    <property type="match status" value="1"/>
</dbReference>
<dbReference type="GO" id="GO:0004435">
    <property type="term" value="F:phosphatidylinositol-4,5-bisphosphate phospholipase C activity"/>
    <property type="evidence" value="ECO:0007669"/>
    <property type="project" value="UniProtKB-EC"/>
</dbReference>
<evidence type="ECO:0000313" key="11">
    <source>
        <dbReference type="Proteomes" id="UP000192596"/>
    </source>
</evidence>
<dbReference type="STRING" id="1507870.A0A1V8TF44"/>
<accession>A0A1V8TF44</accession>
<evidence type="ECO:0000256" key="3">
    <source>
        <dbReference type="ARBA" id="ARBA00022963"/>
    </source>
</evidence>
<proteinExistence type="predicted"/>
<organism evidence="10 11">
    <name type="scientific">Cryoendolithus antarcticus</name>
    <dbReference type="NCBI Taxonomy" id="1507870"/>
    <lineage>
        <taxon>Eukaryota</taxon>
        <taxon>Fungi</taxon>
        <taxon>Dikarya</taxon>
        <taxon>Ascomycota</taxon>
        <taxon>Pezizomycotina</taxon>
        <taxon>Dothideomycetes</taxon>
        <taxon>Dothideomycetidae</taxon>
        <taxon>Cladosporiales</taxon>
        <taxon>Cladosporiaceae</taxon>
        <taxon>Cryoendolithus</taxon>
    </lineage>
</organism>
<dbReference type="SMART" id="SM00149">
    <property type="entry name" value="PLCYc"/>
    <property type="match status" value="1"/>
</dbReference>
<dbReference type="PROSITE" id="PS50008">
    <property type="entry name" value="PIPLC_Y_DOMAIN"/>
    <property type="match status" value="1"/>
</dbReference>
<dbReference type="FunCoup" id="A0A1V8TF44">
    <property type="interactions" value="618"/>
</dbReference>
<dbReference type="InterPro" id="IPR001711">
    <property type="entry name" value="PLipase_C_Pinositol-sp_Y"/>
</dbReference>
<dbReference type="GO" id="GO:0051209">
    <property type="term" value="P:release of sequestered calcium ion into cytosol"/>
    <property type="evidence" value="ECO:0007669"/>
    <property type="project" value="TreeGrafter"/>
</dbReference>
<dbReference type="Gene3D" id="2.60.40.150">
    <property type="entry name" value="C2 domain"/>
    <property type="match status" value="1"/>
</dbReference>
<dbReference type="InterPro" id="IPR037755">
    <property type="entry name" value="Plc1_PH"/>
</dbReference>
<dbReference type="GO" id="GO:0016042">
    <property type="term" value="P:lipid catabolic process"/>
    <property type="evidence" value="ECO:0007669"/>
    <property type="project" value="UniProtKB-KW"/>
</dbReference>
<dbReference type="InterPro" id="IPR000008">
    <property type="entry name" value="C2_dom"/>
</dbReference>
<dbReference type="SMART" id="SM00239">
    <property type="entry name" value="C2"/>
    <property type="match status" value="1"/>
</dbReference>
<dbReference type="InterPro" id="IPR017946">
    <property type="entry name" value="PLC-like_Pdiesterase_TIM-brl"/>
</dbReference>
<reference evidence="11" key="1">
    <citation type="submission" date="2017-03" db="EMBL/GenBank/DDBJ databases">
        <title>Genomes of endolithic fungi from Antarctica.</title>
        <authorList>
            <person name="Coleine C."/>
            <person name="Masonjones S."/>
            <person name="Stajich J.E."/>
        </authorList>
    </citation>
    <scope>NUCLEOTIDE SEQUENCE [LARGE SCALE GENOMIC DNA]</scope>
    <source>
        <strain evidence="11">CCFEE 5527</strain>
    </source>
</reference>
<dbReference type="CDD" id="cd13360">
    <property type="entry name" value="PH_PLC_fungal"/>
    <property type="match status" value="1"/>
</dbReference>
<dbReference type="SUPFAM" id="SSF49562">
    <property type="entry name" value="C2 domain (Calcium/lipid-binding domain, CaLB)"/>
    <property type="match status" value="1"/>
</dbReference>